<keyword evidence="1" id="KW-0175">Coiled coil</keyword>
<proteinExistence type="predicted"/>
<feature type="compositionally biased region" description="Polar residues" evidence="2">
    <location>
        <begin position="149"/>
        <end position="158"/>
    </location>
</feature>
<feature type="compositionally biased region" description="Low complexity" evidence="2">
    <location>
        <begin position="376"/>
        <end position="386"/>
    </location>
</feature>
<name>I7MFR2_TETTS</name>
<evidence type="ECO:0000313" key="4">
    <source>
        <dbReference type="Proteomes" id="UP000009168"/>
    </source>
</evidence>
<accession>I7MFR2</accession>
<dbReference type="Proteomes" id="UP000009168">
    <property type="component" value="Unassembled WGS sequence"/>
</dbReference>
<organism evidence="3 4">
    <name type="scientific">Tetrahymena thermophila (strain SB210)</name>
    <dbReference type="NCBI Taxonomy" id="312017"/>
    <lineage>
        <taxon>Eukaryota</taxon>
        <taxon>Sar</taxon>
        <taxon>Alveolata</taxon>
        <taxon>Ciliophora</taxon>
        <taxon>Intramacronucleata</taxon>
        <taxon>Oligohymenophorea</taxon>
        <taxon>Hymenostomatida</taxon>
        <taxon>Tetrahymenina</taxon>
        <taxon>Tetrahymenidae</taxon>
        <taxon>Tetrahymena</taxon>
    </lineage>
</organism>
<feature type="compositionally biased region" description="Polar residues" evidence="2">
    <location>
        <begin position="567"/>
        <end position="586"/>
    </location>
</feature>
<evidence type="ECO:0000256" key="1">
    <source>
        <dbReference type="SAM" id="Coils"/>
    </source>
</evidence>
<feature type="compositionally biased region" description="Polar residues" evidence="2">
    <location>
        <begin position="172"/>
        <end position="191"/>
    </location>
</feature>
<feature type="compositionally biased region" description="Low complexity" evidence="2">
    <location>
        <begin position="159"/>
        <end position="171"/>
    </location>
</feature>
<feature type="region of interest" description="Disordered" evidence="2">
    <location>
        <begin position="375"/>
        <end position="395"/>
    </location>
</feature>
<evidence type="ECO:0000313" key="3">
    <source>
        <dbReference type="EMBL" id="EAR84149.2"/>
    </source>
</evidence>
<gene>
    <name evidence="3" type="ORF">TTHERM_00723340</name>
</gene>
<dbReference type="GeneID" id="7833928"/>
<sequence>MADYEVDANPDQENADIFQSNIRQIETTNRLLAHIEDKLNNLIYNKKQSPKANKFSTFTKKNAESQQAYIDKNNQDFNRGKSSFHENINQNDFIRTNKVNQAQTGQFFHQGALQQQPDEFQENYINNSNYSNQYSNQPQLFSNSTRNLYKSNQNPQGVNSNKNNQSSQMNSLLFNPQNNGITSTKSNRSQSEFQPMFINNLQRVEDNTSSNRNKFDELNYLLLGREDQDPSPSQISSGNNQQILGGTLEYTKSNHFNSANKQLEIDSADMNSYKSRQQLNQDNKFNNQESQRISDKLREANGLTIRSPQNQLFQKPQNNDELLVQRIDRMDKFYENKIKILSERVSLLEKENQVLIEQKSDLNLEVIKLKQNIPLSSTSNHNSSKFSTHDKTSKEQERKIIRLEQQIQELSLQNSNLEKEKKVLVDSLQHEIQELKNQNFKLIDENQSLRQEMRERNMSSSSMRRQGSNNSLINYYKGNHQLSSQTQRNNYQQNDDISGPIKTFDNTANILEDMRNKYNIPKVTDKKPQQNYEEDLLTTGQYTNIKNNVKDGRMTLNEIQHKKHPLTNETSQQYLKNKQSSDVSFQQGNQEPHYQQFKNNYESLANQNSQQYNTHSYQGQSYQQDSKALNENSYSFLEEPSTRRNRINQGDNLKEEISKIKDELVRQKVDNTNMVQKINDFKNQNGISHSSQNGGQNHQSNIVAPTEAQVMLENYKLYASQLEKSYEKIEQLYQKEVQDKQQRIEELSKSINQKKCDLEEESQYRLKPKLKTTKSRKTSVNKKPTKTTNSITTLHSIGRSKSVINTSKKI</sequence>
<dbReference type="KEGG" id="tet:TTHERM_00723340"/>
<dbReference type="EMBL" id="GG662432">
    <property type="protein sequence ID" value="EAR84149.2"/>
    <property type="molecule type" value="Genomic_DNA"/>
</dbReference>
<feature type="coiled-coil region" evidence="1">
    <location>
        <begin position="712"/>
        <end position="757"/>
    </location>
</feature>
<protein>
    <submittedName>
        <fullName evidence="3">Uncharacterized protein</fullName>
    </submittedName>
</protein>
<keyword evidence="4" id="KW-1185">Reference proteome</keyword>
<feature type="region of interest" description="Disordered" evidence="2">
    <location>
        <begin position="563"/>
        <end position="586"/>
    </location>
</feature>
<dbReference type="RefSeq" id="XP_001031812.2">
    <property type="nucleotide sequence ID" value="XM_001031812.2"/>
</dbReference>
<reference evidence="4" key="1">
    <citation type="journal article" date="2006" name="PLoS Biol.">
        <title>Macronuclear genome sequence of the ciliate Tetrahymena thermophila, a model eukaryote.</title>
        <authorList>
            <person name="Eisen J.A."/>
            <person name="Coyne R.S."/>
            <person name="Wu M."/>
            <person name="Wu D."/>
            <person name="Thiagarajan M."/>
            <person name="Wortman J.R."/>
            <person name="Badger J.H."/>
            <person name="Ren Q."/>
            <person name="Amedeo P."/>
            <person name="Jones K.M."/>
            <person name="Tallon L.J."/>
            <person name="Delcher A.L."/>
            <person name="Salzberg S.L."/>
            <person name="Silva J.C."/>
            <person name="Haas B.J."/>
            <person name="Majoros W.H."/>
            <person name="Farzad M."/>
            <person name="Carlton J.M."/>
            <person name="Smith R.K. Jr."/>
            <person name="Garg J."/>
            <person name="Pearlman R.E."/>
            <person name="Karrer K.M."/>
            <person name="Sun L."/>
            <person name="Manning G."/>
            <person name="Elde N.C."/>
            <person name="Turkewitz A.P."/>
            <person name="Asai D.J."/>
            <person name="Wilkes D.E."/>
            <person name="Wang Y."/>
            <person name="Cai H."/>
            <person name="Collins K."/>
            <person name="Stewart B.A."/>
            <person name="Lee S.R."/>
            <person name="Wilamowska K."/>
            <person name="Weinberg Z."/>
            <person name="Ruzzo W.L."/>
            <person name="Wloga D."/>
            <person name="Gaertig J."/>
            <person name="Frankel J."/>
            <person name="Tsao C.-C."/>
            <person name="Gorovsky M.A."/>
            <person name="Keeling P.J."/>
            <person name="Waller R.F."/>
            <person name="Patron N.J."/>
            <person name="Cherry J.M."/>
            <person name="Stover N.A."/>
            <person name="Krieger C.J."/>
            <person name="del Toro C."/>
            <person name="Ryder H.F."/>
            <person name="Williamson S.C."/>
            <person name="Barbeau R.A."/>
            <person name="Hamilton E.P."/>
            <person name="Orias E."/>
        </authorList>
    </citation>
    <scope>NUCLEOTIDE SEQUENCE [LARGE SCALE GENOMIC DNA]</scope>
    <source>
        <strain evidence="4">SB210</strain>
    </source>
</reference>
<dbReference type="InParanoid" id="I7MFR2"/>
<dbReference type="AlphaFoldDB" id="I7MFR2"/>
<feature type="region of interest" description="Disordered" evidence="2">
    <location>
        <begin position="149"/>
        <end position="191"/>
    </location>
</feature>
<evidence type="ECO:0000256" key="2">
    <source>
        <dbReference type="SAM" id="MobiDB-lite"/>
    </source>
</evidence>